<dbReference type="Proteomes" id="UP000649617">
    <property type="component" value="Unassembled WGS sequence"/>
</dbReference>
<feature type="compositionally biased region" description="Polar residues" evidence="1">
    <location>
        <begin position="90"/>
        <end position="100"/>
    </location>
</feature>
<proteinExistence type="predicted"/>
<reference evidence="2" key="1">
    <citation type="submission" date="2021-02" db="EMBL/GenBank/DDBJ databases">
        <authorList>
            <person name="Dougan E. K."/>
            <person name="Rhodes N."/>
            <person name="Thang M."/>
            <person name="Chan C."/>
        </authorList>
    </citation>
    <scope>NUCLEOTIDE SEQUENCE</scope>
</reference>
<organism evidence="2 3">
    <name type="scientific">Symbiodinium pilosum</name>
    <name type="common">Dinoflagellate</name>
    <dbReference type="NCBI Taxonomy" id="2952"/>
    <lineage>
        <taxon>Eukaryota</taxon>
        <taxon>Sar</taxon>
        <taxon>Alveolata</taxon>
        <taxon>Dinophyceae</taxon>
        <taxon>Suessiales</taxon>
        <taxon>Symbiodiniaceae</taxon>
        <taxon>Symbiodinium</taxon>
    </lineage>
</organism>
<feature type="region of interest" description="Disordered" evidence="1">
    <location>
        <begin position="74"/>
        <end position="100"/>
    </location>
</feature>
<feature type="non-terminal residue" evidence="2">
    <location>
        <position position="1"/>
    </location>
</feature>
<sequence>QSSPTASLHRGFSFRRAFVSGDSCQGQAAPGLFRSHGQPIRADDSATLAHAGAACPFAGPRWRHHCSFLQGPSASVGGTSGRKIARRWSGLSQGSATGPS</sequence>
<gene>
    <name evidence="2" type="ORF">SPIL2461_LOCUS9058</name>
</gene>
<keyword evidence="3" id="KW-1185">Reference proteome</keyword>
<dbReference type="AlphaFoldDB" id="A0A812QHH3"/>
<evidence type="ECO:0000313" key="2">
    <source>
        <dbReference type="EMBL" id="CAE7373284.1"/>
    </source>
</evidence>
<comment type="caution">
    <text evidence="2">The sequence shown here is derived from an EMBL/GenBank/DDBJ whole genome shotgun (WGS) entry which is preliminary data.</text>
</comment>
<dbReference type="EMBL" id="CAJNIZ010015458">
    <property type="protein sequence ID" value="CAE7373284.1"/>
    <property type="molecule type" value="Genomic_DNA"/>
</dbReference>
<feature type="non-terminal residue" evidence="2">
    <location>
        <position position="100"/>
    </location>
</feature>
<evidence type="ECO:0000313" key="3">
    <source>
        <dbReference type="Proteomes" id="UP000649617"/>
    </source>
</evidence>
<protein>
    <submittedName>
        <fullName evidence="2">Uncharacterized protein</fullName>
    </submittedName>
</protein>
<name>A0A812QHH3_SYMPI</name>
<accession>A0A812QHH3</accession>
<evidence type="ECO:0000256" key="1">
    <source>
        <dbReference type="SAM" id="MobiDB-lite"/>
    </source>
</evidence>